<dbReference type="AlphaFoldDB" id="A0A0W0YTL1"/>
<dbReference type="STRING" id="1122169.Lsha_1732"/>
<feature type="signal peptide" evidence="1">
    <location>
        <begin position="1"/>
        <end position="22"/>
    </location>
</feature>
<dbReference type="Proteomes" id="UP000054600">
    <property type="component" value="Unassembled WGS sequence"/>
</dbReference>
<dbReference type="EMBL" id="LNYW01000046">
    <property type="protein sequence ID" value="KTD59982.1"/>
    <property type="molecule type" value="Genomic_DNA"/>
</dbReference>
<dbReference type="RefSeq" id="WP_018575992.1">
    <property type="nucleotide sequence ID" value="NZ_KB892382.1"/>
</dbReference>
<name>A0A0W0YTL1_9GAMM</name>
<gene>
    <name evidence="2" type="ORF">Lsha_1732</name>
</gene>
<dbReference type="eggNOG" id="ENOG5030XEN">
    <property type="taxonomic scope" value="Bacteria"/>
</dbReference>
<dbReference type="NCBIfam" id="NF038225">
    <property type="entry name" value="IcmX_IVB"/>
    <property type="match status" value="1"/>
</dbReference>
<feature type="chain" id="PRO_5006917926" evidence="1">
    <location>
        <begin position="23"/>
        <end position="451"/>
    </location>
</feature>
<comment type="caution">
    <text evidence="2">The sequence shown here is derived from an EMBL/GenBank/DDBJ whole genome shotgun (WGS) entry which is preliminary data.</text>
</comment>
<keyword evidence="1" id="KW-0732">Signal</keyword>
<accession>A0A0W0YTL1</accession>
<evidence type="ECO:0000256" key="1">
    <source>
        <dbReference type="SAM" id="SignalP"/>
    </source>
</evidence>
<sequence>MKLLSRFTLINLFCFTSLTAAADVGYETGYGQQTSSNTENLVQYLVNLGQYLGYDLTQNPNSNNQNPPSAALINPTLMAMTQTLAYSTFLGAIPVDFVSQALGQFLPPNIQGASVLNELANKTFTYQNYQTPSGTQNGNVTVSNLIDQPSSQTGYLGDPVSQAVFNILGTPDYSYCMNNDGTQWISNCSLMYQNLVMENVIGPVPTTYQFYTYQYNQPVISQLNSNSLLGPLLYNTDSNQGITTGSPTPNTQNPGLTAQNQAQTAANFIRYVSGAVTPPSLPKLQDYDNLYNIAYPPKGNTPNIPQQAQAQATLSAYINNLRTYAAQSSVGMSNLYYILSKRLPQNQNTSSPITSQAVNEFNMATWRLFTPTQGDNSQTANKQWIEKINTASPGTVEKEIAVLLAEINYQMYLDRQLQERILLTNTIMLMQNLKAGQPTADFSSQGSTSSN</sequence>
<evidence type="ECO:0000313" key="2">
    <source>
        <dbReference type="EMBL" id="KTD59982.1"/>
    </source>
</evidence>
<organism evidence="2 3">
    <name type="scientific">Legionella shakespearei DSM 23087</name>
    <dbReference type="NCBI Taxonomy" id="1122169"/>
    <lineage>
        <taxon>Bacteria</taxon>
        <taxon>Pseudomonadati</taxon>
        <taxon>Pseudomonadota</taxon>
        <taxon>Gammaproteobacteria</taxon>
        <taxon>Legionellales</taxon>
        <taxon>Legionellaceae</taxon>
        <taxon>Legionella</taxon>
    </lineage>
</organism>
<proteinExistence type="predicted"/>
<evidence type="ECO:0000313" key="3">
    <source>
        <dbReference type="Proteomes" id="UP000054600"/>
    </source>
</evidence>
<keyword evidence="3" id="KW-1185">Reference proteome</keyword>
<protein>
    <submittedName>
        <fullName evidence="2">IcmX (IcmY)</fullName>
    </submittedName>
</protein>
<reference evidence="2 3" key="1">
    <citation type="submission" date="2015-11" db="EMBL/GenBank/DDBJ databases">
        <title>Genomic analysis of 38 Legionella species identifies large and diverse effector repertoires.</title>
        <authorList>
            <person name="Burstein D."/>
            <person name="Amaro F."/>
            <person name="Zusman T."/>
            <person name="Lifshitz Z."/>
            <person name="Cohen O."/>
            <person name="Gilbert J.A."/>
            <person name="Pupko T."/>
            <person name="Shuman H.A."/>
            <person name="Segal G."/>
        </authorList>
    </citation>
    <scope>NUCLEOTIDE SEQUENCE [LARGE SCALE GENOMIC DNA]</scope>
    <source>
        <strain evidence="2 3">ATCC 49655</strain>
    </source>
</reference>
<dbReference type="PATRIC" id="fig|1122169.6.peg.1991"/>
<dbReference type="OrthoDB" id="5634380at2"/>